<dbReference type="SMART" id="SM00422">
    <property type="entry name" value="HTH_MERR"/>
    <property type="match status" value="1"/>
</dbReference>
<dbReference type="PANTHER" id="PTHR30204">
    <property type="entry name" value="REDOX-CYCLING DRUG-SENSING TRANSCRIPTIONAL ACTIVATOR SOXR"/>
    <property type="match status" value="1"/>
</dbReference>
<dbReference type="EMBL" id="SGXC01000001">
    <property type="protein sequence ID" value="RZS84370.1"/>
    <property type="molecule type" value="Genomic_DNA"/>
</dbReference>
<accession>A0A4Q7NIP6</accession>
<keyword evidence="8" id="KW-1185">Reference proteome</keyword>
<dbReference type="AlphaFoldDB" id="A0A4Q7NIP6"/>
<evidence type="ECO:0000259" key="6">
    <source>
        <dbReference type="PROSITE" id="PS50937"/>
    </source>
</evidence>
<keyword evidence="5" id="KW-0804">Transcription</keyword>
<dbReference type="Pfam" id="PF09278">
    <property type="entry name" value="MerR-DNA-bind"/>
    <property type="match status" value="1"/>
</dbReference>
<dbReference type="Proteomes" id="UP000292445">
    <property type="component" value="Unassembled WGS sequence"/>
</dbReference>
<dbReference type="PROSITE" id="PS50937">
    <property type="entry name" value="HTH_MERR_2"/>
    <property type="match status" value="1"/>
</dbReference>
<dbReference type="PANTHER" id="PTHR30204:SF94">
    <property type="entry name" value="HEAVY METAL-DEPENDENT TRANSCRIPTIONAL REGULATOR HI_0293-RELATED"/>
    <property type="match status" value="1"/>
</dbReference>
<keyword evidence="4" id="KW-0238">DNA-binding</keyword>
<evidence type="ECO:0000256" key="3">
    <source>
        <dbReference type="ARBA" id="ARBA00023015"/>
    </source>
</evidence>
<dbReference type="InterPro" id="IPR009061">
    <property type="entry name" value="DNA-bd_dom_put_sf"/>
</dbReference>
<dbReference type="GO" id="GO:0005737">
    <property type="term" value="C:cytoplasm"/>
    <property type="evidence" value="ECO:0007669"/>
    <property type="project" value="UniProtKB-SubCell"/>
</dbReference>
<dbReference type="InterPro" id="IPR047057">
    <property type="entry name" value="MerR_fam"/>
</dbReference>
<dbReference type="NCBIfam" id="TIGR02044">
    <property type="entry name" value="CueR"/>
    <property type="match status" value="1"/>
</dbReference>
<comment type="caution">
    <text evidence="7">The sequence shown here is derived from an EMBL/GenBank/DDBJ whole genome shotgun (WGS) entry which is preliminary data.</text>
</comment>
<dbReference type="Pfam" id="PF00376">
    <property type="entry name" value="MerR"/>
    <property type="match status" value="1"/>
</dbReference>
<name>A0A4Q7NIP6_9BURK</name>
<organism evidence="7 8">
    <name type="scientific">Pigmentiphaga kullae</name>
    <dbReference type="NCBI Taxonomy" id="151784"/>
    <lineage>
        <taxon>Bacteria</taxon>
        <taxon>Pseudomonadati</taxon>
        <taxon>Pseudomonadota</taxon>
        <taxon>Betaproteobacteria</taxon>
        <taxon>Burkholderiales</taxon>
        <taxon>Alcaligenaceae</taxon>
        <taxon>Pigmentiphaga</taxon>
    </lineage>
</organism>
<dbReference type="CDD" id="cd01108">
    <property type="entry name" value="HTH_CueR"/>
    <property type="match status" value="1"/>
</dbReference>
<gene>
    <name evidence="7" type="ORF">EV675_0387</name>
</gene>
<dbReference type="Gene3D" id="1.10.1660.10">
    <property type="match status" value="1"/>
</dbReference>
<dbReference type="GO" id="GO:0003677">
    <property type="term" value="F:DNA binding"/>
    <property type="evidence" value="ECO:0007669"/>
    <property type="project" value="UniProtKB-KW"/>
</dbReference>
<dbReference type="PRINTS" id="PR00040">
    <property type="entry name" value="HTHMERR"/>
</dbReference>
<dbReference type="SUPFAM" id="SSF46955">
    <property type="entry name" value="Putative DNA-binding domain"/>
    <property type="match status" value="1"/>
</dbReference>
<dbReference type="GO" id="GO:0003700">
    <property type="term" value="F:DNA-binding transcription factor activity"/>
    <property type="evidence" value="ECO:0007669"/>
    <property type="project" value="InterPro"/>
</dbReference>
<keyword evidence="3" id="KW-0805">Transcription regulation</keyword>
<sequence length="146" mass="15940">MQALNIGQASDASGVSAKMIRHYESIGLIPPAHRTESGYRLYGESDVHMLQFIRNARDLGFSIPQIGTLLELWNDRGRPSAEVKRLACAHIDELDEKIRGLQAMKATLEQLASHCHGDHRPDCPILSGLATPGMGTRGLAEHTCNG</sequence>
<evidence type="ECO:0000313" key="8">
    <source>
        <dbReference type="Proteomes" id="UP000292445"/>
    </source>
</evidence>
<feature type="domain" description="HTH merR-type" evidence="6">
    <location>
        <begin position="3"/>
        <end position="72"/>
    </location>
</feature>
<dbReference type="InterPro" id="IPR000551">
    <property type="entry name" value="MerR-type_HTH_dom"/>
</dbReference>
<keyword evidence="2" id="KW-0963">Cytoplasm</keyword>
<dbReference type="PROSITE" id="PS00552">
    <property type="entry name" value="HTH_MERR_1"/>
    <property type="match status" value="1"/>
</dbReference>
<dbReference type="InterPro" id="IPR015358">
    <property type="entry name" value="Tscrpt_reg_MerR_DNA-bd"/>
</dbReference>
<protein>
    <submittedName>
        <fullName evidence="7">MerR family transcriptional regulator</fullName>
    </submittedName>
</protein>
<comment type="subcellular location">
    <subcellularLocation>
        <location evidence="1">Cytoplasm</location>
    </subcellularLocation>
</comment>
<evidence type="ECO:0000256" key="1">
    <source>
        <dbReference type="ARBA" id="ARBA00004496"/>
    </source>
</evidence>
<dbReference type="InterPro" id="IPR011789">
    <property type="entry name" value="CueR"/>
</dbReference>
<reference evidence="7 8" key="1">
    <citation type="submission" date="2019-02" db="EMBL/GenBank/DDBJ databases">
        <title>Genomic Encyclopedia of Type Strains, Phase IV (KMG-IV): sequencing the most valuable type-strain genomes for metagenomic binning, comparative biology and taxonomic classification.</title>
        <authorList>
            <person name="Goeker M."/>
        </authorList>
    </citation>
    <scope>NUCLEOTIDE SEQUENCE [LARGE SCALE GENOMIC DNA]</scope>
    <source>
        <strain evidence="7 8">K24</strain>
    </source>
</reference>
<evidence type="ECO:0000256" key="4">
    <source>
        <dbReference type="ARBA" id="ARBA00023125"/>
    </source>
</evidence>
<proteinExistence type="predicted"/>
<evidence type="ECO:0000256" key="5">
    <source>
        <dbReference type="ARBA" id="ARBA00023163"/>
    </source>
</evidence>
<dbReference type="GO" id="GO:0005507">
    <property type="term" value="F:copper ion binding"/>
    <property type="evidence" value="ECO:0007669"/>
    <property type="project" value="InterPro"/>
</dbReference>
<evidence type="ECO:0000256" key="2">
    <source>
        <dbReference type="ARBA" id="ARBA00022490"/>
    </source>
</evidence>
<dbReference type="GO" id="GO:0045893">
    <property type="term" value="P:positive regulation of DNA-templated transcription"/>
    <property type="evidence" value="ECO:0007669"/>
    <property type="project" value="InterPro"/>
</dbReference>
<evidence type="ECO:0000313" key="7">
    <source>
        <dbReference type="EMBL" id="RZS84370.1"/>
    </source>
</evidence>